<dbReference type="EMBL" id="JBIBSM010000024">
    <property type="protein sequence ID" value="MFF8280654.1"/>
    <property type="molecule type" value="Genomic_DNA"/>
</dbReference>
<name>A0ABW6YLB3_9ACTN</name>
<dbReference type="InterPro" id="IPR037050">
    <property type="entry name" value="DUF1254_sf"/>
</dbReference>
<comment type="caution">
    <text evidence="3">The sequence shown here is derived from an EMBL/GenBank/DDBJ whole genome shotgun (WGS) entry which is preliminary data.</text>
</comment>
<organism evidence="3 4">
    <name type="scientific">Streptomyces lateritius</name>
    <dbReference type="NCBI Taxonomy" id="67313"/>
    <lineage>
        <taxon>Bacteria</taxon>
        <taxon>Bacillati</taxon>
        <taxon>Actinomycetota</taxon>
        <taxon>Actinomycetes</taxon>
        <taxon>Kitasatosporales</taxon>
        <taxon>Streptomycetaceae</taxon>
        <taxon>Streptomyces</taxon>
    </lineage>
</organism>
<feature type="non-terminal residue" evidence="3">
    <location>
        <position position="163"/>
    </location>
</feature>
<evidence type="ECO:0000259" key="2">
    <source>
        <dbReference type="Pfam" id="PF06863"/>
    </source>
</evidence>
<gene>
    <name evidence="3" type="ORF">ACF05T_32035</name>
</gene>
<dbReference type="PANTHER" id="PTHR36509:SF2">
    <property type="entry name" value="BLL3101 PROTEIN"/>
    <property type="match status" value="1"/>
</dbReference>
<accession>A0ABW6YLB3</accession>
<protein>
    <submittedName>
        <fullName evidence="3">DUF1254 domain-containing protein</fullName>
    </submittedName>
</protein>
<keyword evidence="4" id="KW-1185">Reference proteome</keyword>
<dbReference type="Gene3D" id="2.60.40.1610">
    <property type="entry name" value="Domain of unknown function DUF1254"/>
    <property type="match status" value="1"/>
</dbReference>
<feature type="domain" description="DUF1254" evidence="2">
    <location>
        <begin position="46"/>
        <end position="135"/>
    </location>
</feature>
<reference evidence="3 4" key="1">
    <citation type="submission" date="2024-10" db="EMBL/GenBank/DDBJ databases">
        <title>The Natural Products Discovery Center: Release of the First 8490 Sequenced Strains for Exploring Actinobacteria Biosynthetic Diversity.</title>
        <authorList>
            <person name="Kalkreuter E."/>
            <person name="Kautsar S.A."/>
            <person name="Yang D."/>
            <person name="Bader C.D."/>
            <person name="Teijaro C.N."/>
            <person name="Fluegel L."/>
            <person name="Davis C.M."/>
            <person name="Simpson J.R."/>
            <person name="Lauterbach L."/>
            <person name="Steele A.D."/>
            <person name="Gui C."/>
            <person name="Meng S."/>
            <person name="Li G."/>
            <person name="Viehrig K."/>
            <person name="Ye F."/>
            <person name="Su P."/>
            <person name="Kiefer A.F."/>
            <person name="Nichols A."/>
            <person name="Cepeda A.J."/>
            <person name="Yan W."/>
            <person name="Fan B."/>
            <person name="Jiang Y."/>
            <person name="Adhikari A."/>
            <person name="Zheng C.-J."/>
            <person name="Schuster L."/>
            <person name="Cowan T.M."/>
            <person name="Smanski M.J."/>
            <person name="Chevrette M.G."/>
            <person name="De Carvalho L.P.S."/>
            <person name="Shen B."/>
        </authorList>
    </citation>
    <scope>NUCLEOTIDE SEQUENCE [LARGE SCALE GENOMIC DNA]</scope>
    <source>
        <strain evidence="3 4">NPDC015755</strain>
    </source>
</reference>
<dbReference type="PANTHER" id="PTHR36509">
    <property type="entry name" value="BLL3101 PROTEIN"/>
    <property type="match status" value="1"/>
</dbReference>
<evidence type="ECO:0000256" key="1">
    <source>
        <dbReference type="SAM" id="MobiDB-lite"/>
    </source>
</evidence>
<proteinExistence type="predicted"/>
<evidence type="ECO:0000313" key="3">
    <source>
        <dbReference type="EMBL" id="MFF8280654.1"/>
    </source>
</evidence>
<dbReference type="InterPro" id="IPR010679">
    <property type="entry name" value="DUF1254"/>
</dbReference>
<dbReference type="Proteomes" id="UP001603013">
    <property type="component" value="Unassembled WGS sequence"/>
</dbReference>
<feature type="region of interest" description="Disordered" evidence="1">
    <location>
        <begin position="113"/>
        <end position="163"/>
    </location>
</feature>
<sequence>MSTLSSDLRTLGYEAYVYLYPLVTMDITRLQMVNVEADAKPGCGPPNEFHHMREFPDATFRLVVRPNFDTLYSAAWLDLTAGPVVLHSPDTADRYFMLPMLDMWTDVFANPGKRTTGTDARDFVVVGGGGGGPPPPPPPPQPPPPPPRGGGGGADCPPHPRPG</sequence>
<evidence type="ECO:0000313" key="4">
    <source>
        <dbReference type="Proteomes" id="UP001603013"/>
    </source>
</evidence>
<dbReference type="Pfam" id="PF06863">
    <property type="entry name" value="DUF1254"/>
    <property type="match status" value="1"/>
</dbReference>
<feature type="compositionally biased region" description="Pro residues" evidence="1">
    <location>
        <begin position="132"/>
        <end position="148"/>
    </location>
</feature>
<dbReference type="RefSeq" id="WP_391937454.1">
    <property type="nucleotide sequence ID" value="NZ_JBIBSM010000024.1"/>
</dbReference>
<dbReference type="SUPFAM" id="SSF160935">
    <property type="entry name" value="VPA0735-like"/>
    <property type="match status" value="1"/>
</dbReference>